<name>A0AAV8T9G2_9ROSI</name>
<dbReference type="SUPFAM" id="SSF52047">
    <property type="entry name" value="RNI-like"/>
    <property type="match status" value="1"/>
</dbReference>
<evidence type="ECO:0000313" key="5">
    <source>
        <dbReference type="Proteomes" id="UP001159364"/>
    </source>
</evidence>
<dbReference type="Pfam" id="PF25372">
    <property type="entry name" value="DUF7885"/>
    <property type="match status" value="1"/>
</dbReference>
<feature type="domain" description="F-box/LRR-repeat protein 15-like leucin rich repeat" evidence="3">
    <location>
        <begin position="283"/>
        <end position="448"/>
    </location>
</feature>
<reference evidence="4 5" key="1">
    <citation type="submission" date="2021-09" db="EMBL/GenBank/DDBJ databases">
        <title>Genomic insights and catalytic innovation underlie evolution of tropane alkaloids biosynthesis.</title>
        <authorList>
            <person name="Wang Y.-J."/>
            <person name="Tian T."/>
            <person name="Huang J.-P."/>
            <person name="Huang S.-X."/>
        </authorList>
    </citation>
    <scope>NUCLEOTIDE SEQUENCE [LARGE SCALE GENOMIC DNA]</scope>
    <source>
        <strain evidence="4">KIB-2018</strain>
        <tissue evidence="4">Leaf</tissue>
    </source>
</reference>
<dbReference type="FunFam" id="1.20.1280.50:FF:000005">
    <property type="entry name" value="F-box/LRR-repeat protein 3 isoform X1"/>
    <property type="match status" value="1"/>
</dbReference>
<dbReference type="InterPro" id="IPR036047">
    <property type="entry name" value="F-box-like_dom_sf"/>
</dbReference>
<dbReference type="AlphaFoldDB" id="A0AAV8T9G2"/>
<evidence type="ECO:0000256" key="1">
    <source>
        <dbReference type="SAM" id="MobiDB-lite"/>
    </source>
</evidence>
<dbReference type="SUPFAM" id="SSF81383">
    <property type="entry name" value="F-box domain"/>
    <property type="match status" value="1"/>
</dbReference>
<evidence type="ECO:0008006" key="6">
    <source>
        <dbReference type="Google" id="ProtNLM"/>
    </source>
</evidence>
<sequence>MGQSNSSTAIQSRRESLHRSYRSRPKKIFTISSMQIERLNDDELTDGVRDYISNLPDDCLACIFHFLGSGDRKKCSLVCRRWLEVEGKNRQRISLNAQADLLPLISTLFSRFDSVTKLALKCDRRSVSIGDDALISISERCRNLTRLKLRTCRELTDAGMTEFAKNCRGLKKLSCGSCTFGAKGMNAILENCASLEELSVKRLRGISDGGAAEPIGPGLAAASLKMICLKELYNGLCFSQLIGGSKNLRSLKLFRCSGDWDILLQLVAEEVKGLVELHLEKLQVSDVGLAAISNCLDLEILHLVKTPECTNFGLVSVAERCRVLRKLHIDGWKANRIGDEGLVAVAKNCPHLQELVLIGVNPTKDSLEMLASNCQNLERLALCGSDTVGDAAISCIATKCIALKKLCLKSCPVSNHGMEALATGFPNLVKVKVKKCGGVTCDGADWLRSARGSLAVNLDIVEPEHQNASASDGGVQDNGVEFPLEAIQIAEPSVASSSTVRSNSIRSRLGLFSGRSFVVSTLRRWSSAGNSSRS</sequence>
<evidence type="ECO:0000259" key="3">
    <source>
        <dbReference type="Pfam" id="PF25372"/>
    </source>
</evidence>
<dbReference type="InterPro" id="IPR032675">
    <property type="entry name" value="LRR_dom_sf"/>
</dbReference>
<dbReference type="PANTHER" id="PTHR13318:SF92">
    <property type="entry name" value="F-BOX_LRR-REPEAT PROTEIN 8-RELATED"/>
    <property type="match status" value="1"/>
</dbReference>
<dbReference type="FunFam" id="3.80.10.10:FF:000449">
    <property type="entry name" value="F-box protein SKIP2"/>
    <property type="match status" value="1"/>
</dbReference>
<dbReference type="SMART" id="SM00367">
    <property type="entry name" value="LRR_CC"/>
    <property type="match status" value="6"/>
</dbReference>
<dbReference type="PANTHER" id="PTHR13318">
    <property type="entry name" value="PARTNER OF PAIRED, ISOFORM B-RELATED"/>
    <property type="match status" value="1"/>
</dbReference>
<feature type="domain" description="F-box" evidence="2">
    <location>
        <begin position="52"/>
        <end position="83"/>
    </location>
</feature>
<dbReference type="Pfam" id="PF00646">
    <property type="entry name" value="F-box"/>
    <property type="match status" value="1"/>
</dbReference>
<dbReference type="Proteomes" id="UP001159364">
    <property type="component" value="Linkage Group LG06"/>
</dbReference>
<dbReference type="CDD" id="cd22159">
    <property type="entry name" value="F-box_AtTIR1-like"/>
    <property type="match status" value="1"/>
</dbReference>
<protein>
    <recommendedName>
        <fullName evidence="6">F-box domain-containing protein</fullName>
    </recommendedName>
</protein>
<keyword evidence="5" id="KW-1185">Reference proteome</keyword>
<dbReference type="GO" id="GO:0005737">
    <property type="term" value="C:cytoplasm"/>
    <property type="evidence" value="ECO:0007669"/>
    <property type="project" value="UniProtKB-ARBA"/>
</dbReference>
<dbReference type="InterPro" id="IPR001810">
    <property type="entry name" value="F-box_dom"/>
</dbReference>
<gene>
    <name evidence="4" type="ORF">K2173_026189</name>
</gene>
<dbReference type="InterPro" id="IPR057207">
    <property type="entry name" value="FBXL15_LRR"/>
</dbReference>
<dbReference type="Gene3D" id="3.80.10.10">
    <property type="entry name" value="Ribonuclease Inhibitor"/>
    <property type="match status" value="1"/>
</dbReference>
<dbReference type="InterPro" id="IPR006553">
    <property type="entry name" value="Leu-rich_rpt_Cys-con_subtyp"/>
</dbReference>
<dbReference type="EMBL" id="JAIWQS010000006">
    <property type="protein sequence ID" value="KAJ8763288.1"/>
    <property type="molecule type" value="Genomic_DNA"/>
</dbReference>
<comment type="caution">
    <text evidence="4">The sequence shown here is derived from an EMBL/GenBank/DDBJ whole genome shotgun (WGS) entry which is preliminary data.</text>
</comment>
<feature type="compositionally biased region" description="Polar residues" evidence="1">
    <location>
        <begin position="1"/>
        <end position="11"/>
    </location>
</feature>
<proteinExistence type="predicted"/>
<feature type="region of interest" description="Disordered" evidence="1">
    <location>
        <begin position="1"/>
        <end position="21"/>
    </location>
</feature>
<dbReference type="GO" id="GO:0019005">
    <property type="term" value="C:SCF ubiquitin ligase complex"/>
    <property type="evidence" value="ECO:0007669"/>
    <property type="project" value="TreeGrafter"/>
</dbReference>
<evidence type="ECO:0000313" key="4">
    <source>
        <dbReference type="EMBL" id="KAJ8763288.1"/>
    </source>
</evidence>
<dbReference type="Gene3D" id="1.20.1280.50">
    <property type="match status" value="1"/>
</dbReference>
<organism evidence="4 5">
    <name type="scientific">Erythroxylum novogranatense</name>
    <dbReference type="NCBI Taxonomy" id="1862640"/>
    <lineage>
        <taxon>Eukaryota</taxon>
        <taxon>Viridiplantae</taxon>
        <taxon>Streptophyta</taxon>
        <taxon>Embryophyta</taxon>
        <taxon>Tracheophyta</taxon>
        <taxon>Spermatophyta</taxon>
        <taxon>Magnoliopsida</taxon>
        <taxon>eudicotyledons</taxon>
        <taxon>Gunneridae</taxon>
        <taxon>Pentapetalae</taxon>
        <taxon>rosids</taxon>
        <taxon>fabids</taxon>
        <taxon>Malpighiales</taxon>
        <taxon>Erythroxylaceae</taxon>
        <taxon>Erythroxylum</taxon>
    </lineage>
</organism>
<dbReference type="GO" id="GO:0031146">
    <property type="term" value="P:SCF-dependent proteasomal ubiquitin-dependent protein catabolic process"/>
    <property type="evidence" value="ECO:0007669"/>
    <property type="project" value="TreeGrafter"/>
</dbReference>
<accession>A0AAV8T9G2</accession>
<evidence type="ECO:0000259" key="2">
    <source>
        <dbReference type="Pfam" id="PF00646"/>
    </source>
</evidence>